<evidence type="ECO:0000313" key="7">
    <source>
        <dbReference type="Proteomes" id="UP000515873"/>
    </source>
</evidence>
<reference evidence="6 7" key="1">
    <citation type="submission" date="2020-08" db="EMBL/GenBank/DDBJ databases">
        <title>Dyella sp. G9 isolated from forest soil.</title>
        <authorList>
            <person name="Fu J."/>
            <person name="Qiu L."/>
        </authorList>
    </citation>
    <scope>NUCLEOTIDE SEQUENCE [LARGE SCALE GENOMIC DNA]</scope>
    <source>
        <strain evidence="6 7">G9</strain>
    </source>
</reference>
<organism evidence="6 7">
    <name type="scientific">Dyella telluris</name>
    <dbReference type="NCBI Taxonomy" id="2763498"/>
    <lineage>
        <taxon>Bacteria</taxon>
        <taxon>Pseudomonadati</taxon>
        <taxon>Pseudomonadota</taxon>
        <taxon>Gammaproteobacteria</taxon>
        <taxon>Lysobacterales</taxon>
        <taxon>Rhodanobacteraceae</taxon>
        <taxon>Dyella</taxon>
    </lineage>
</organism>
<dbReference type="GO" id="GO:0006508">
    <property type="term" value="P:proteolysis"/>
    <property type="evidence" value="ECO:0007669"/>
    <property type="project" value="UniProtKB-KW"/>
</dbReference>
<comment type="similarity">
    <text evidence="1">Belongs to the peptidase C40 family.</text>
</comment>
<dbReference type="GO" id="GO:0008234">
    <property type="term" value="F:cysteine-type peptidase activity"/>
    <property type="evidence" value="ECO:0007669"/>
    <property type="project" value="UniProtKB-KW"/>
</dbReference>
<keyword evidence="7" id="KW-1185">Reference proteome</keyword>
<feature type="domain" description="NlpC/P60" evidence="5">
    <location>
        <begin position="1"/>
        <end position="123"/>
    </location>
</feature>
<evidence type="ECO:0000256" key="4">
    <source>
        <dbReference type="ARBA" id="ARBA00022807"/>
    </source>
</evidence>
<dbReference type="AlphaFoldDB" id="A0A7G8Q4F1"/>
<dbReference type="InterPro" id="IPR038765">
    <property type="entry name" value="Papain-like_cys_pep_sf"/>
</dbReference>
<evidence type="ECO:0000256" key="1">
    <source>
        <dbReference type="ARBA" id="ARBA00007074"/>
    </source>
</evidence>
<evidence type="ECO:0000313" key="6">
    <source>
        <dbReference type="EMBL" id="QNK01659.1"/>
    </source>
</evidence>
<evidence type="ECO:0000256" key="2">
    <source>
        <dbReference type="ARBA" id="ARBA00022670"/>
    </source>
</evidence>
<dbReference type="PROSITE" id="PS51935">
    <property type="entry name" value="NLPC_P60"/>
    <property type="match status" value="1"/>
</dbReference>
<dbReference type="RefSeq" id="WP_187057118.1">
    <property type="nucleotide sequence ID" value="NZ_CP060412.1"/>
</dbReference>
<evidence type="ECO:0000256" key="3">
    <source>
        <dbReference type="ARBA" id="ARBA00022801"/>
    </source>
</evidence>
<dbReference type="Proteomes" id="UP000515873">
    <property type="component" value="Chromosome"/>
</dbReference>
<dbReference type="Pfam" id="PF00877">
    <property type="entry name" value="NLPC_P60"/>
    <property type="match status" value="1"/>
</dbReference>
<keyword evidence="4" id="KW-0788">Thiol protease</keyword>
<keyword evidence="3" id="KW-0378">Hydrolase</keyword>
<proteinExistence type="inferred from homology"/>
<dbReference type="KEGG" id="dtl:H8F01_00315"/>
<accession>A0A7G8Q4F1</accession>
<dbReference type="EMBL" id="CP060412">
    <property type="protein sequence ID" value="QNK01659.1"/>
    <property type="molecule type" value="Genomic_DNA"/>
</dbReference>
<evidence type="ECO:0000259" key="5">
    <source>
        <dbReference type="PROSITE" id="PS51935"/>
    </source>
</evidence>
<sequence length="124" mass="14128">MIAYADLLDVPFAYGGRDHNGMDCYGLLMEMYRRKGVIIPDVTSSTNGLLNESNLLIQRDSVWKSVERQPHVAVLFRMGRYVCHVGFAITEDRFVHTMENGLGVASEKFRDWEHRIAGFVDFVG</sequence>
<dbReference type="SUPFAM" id="SSF54001">
    <property type="entry name" value="Cysteine proteinases"/>
    <property type="match status" value="1"/>
</dbReference>
<keyword evidence="2" id="KW-0645">Protease</keyword>
<name>A0A7G8Q4F1_9GAMM</name>
<dbReference type="InterPro" id="IPR000064">
    <property type="entry name" value="NLP_P60_dom"/>
</dbReference>
<dbReference type="Gene3D" id="3.90.1720.10">
    <property type="entry name" value="endopeptidase domain like (from Nostoc punctiforme)"/>
    <property type="match status" value="1"/>
</dbReference>
<protein>
    <submittedName>
        <fullName evidence="6">C40 family peptidase</fullName>
    </submittedName>
</protein>
<gene>
    <name evidence="6" type="ORF">H8F01_00315</name>
</gene>